<evidence type="ECO:0000313" key="3">
    <source>
        <dbReference type="Proteomes" id="UP000218209"/>
    </source>
</evidence>
<proteinExistence type="predicted"/>
<reference evidence="2 3" key="1">
    <citation type="submission" date="2017-03" db="EMBL/GenBank/DDBJ databases">
        <title>WGS assembly of Porphyra umbilicalis.</title>
        <authorList>
            <person name="Brawley S.H."/>
            <person name="Blouin N.A."/>
            <person name="Ficko-Blean E."/>
            <person name="Wheeler G.L."/>
            <person name="Lohr M."/>
            <person name="Goodson H.V."/>
            <person name="Jenkins J.W."/>
            <person name="Blaby-Haas C.E."/>
            <person name="Helliwell K.E."/>
            <person name="Chan C."/>
            <person name="Marriage T."/>
            <person name="Bhattacharya D."/>
            <person name="Klein A.S."/>
            <person name="Badis Y."/>
            <person name="Brodie J."/>
            <person name="Cao Y."/>
            <person name="Collen J."/>
            <person name="Dittami S.M."/>
            <person name="Gachon C.M."/>
            <person name="Green B.R."/>
            <person name="Karpowicz S."/>
            <person name="Kim J.W."/>
            <person name="Kudahl U."/>
            <person name="Lin S."/>
            <person name="Michel G."/>
            <person name="Mittag M."/>
            <person name="Olson B.J."/>
            <person name="Pangilinan J."/>
            <person name="Peng Y."/>
            <person name="Qiu H."/>
            <person name="Shu S."/>
            <person name="Singer J.T."/>
            <person name="Smith A.G."/>
            <person name="Sprecher B.N."/>
            <person name="Wagner V."/>
            <person name="Wang W."/>
            <person name="Wang Z.-Y."/>
            <person name="Yan J."/>
            <person name="Yarish C."/>
            <person name="Zoeuner-Riek S."/>
            <person name="Zhuang Y."/>
            <person name="Zou Y."/>
            <person name="Lindquist E.A."/>
            <person name="Grimwood J."/>
            <person name="Barry K."/>
            <person name="Rokhsar D.S."/>
            <person name="Schmutz J."/>
            <person name="Stiller J.W."/>
            <person name="Grossman A.R."/>
            <person name="Prochnik S.E."/>
        </authorList>
    </citation>
    <scope>NUCLEOTIDE SEQUENCE [LARGE SCALE GENOMIC DNA]</scope>
    <source>
        <strain evidence="2">4086291</strain>
    </source>
</reference>
<keyword evidence="3" id="KW-1185">Reference proteome</keyword>
<evidence type="ECO:0000256" key="1">
    <source>
        <dbReference type="SAM" id="MobiDB-lite"/>
    </source>
</evidence>
<feature type="compositionally biased region" description="Gly residues" evidence="1">
    <location>
        <begin position="712"/>
        <end position="721"/>
    </location>
</feature>
<dbReference type="AlphaFoldDB" id="A0A1X6P3W6"/>
<name>A0A1X6P3W6_PORUM</name>
<sequence length="721" mass="68074">MVYTRSRQLHTLARRDAQPTPEPLFLLWWHIADVPSVVFLLHLLQSPAGGSGVGLLRTVATPAAGGCASAPRSLFGGTNPTWPLSGGGRTLGAMAAPGGEGGVFGGAAAGECSSGLNGALPPMSGGGGLIGAPGLATSTALASRGGLFGALAPAGLDGDSLFGAAGPATSSAGGLWGGASPGGVAPSAITCFGVSGAADGARPPVSSGAPLPLCAASSAAFPPHTRFAALPATIQNDLLTVERHLRDQRAGADRLAEAVANHDAASSVVNSTTRRVGRAVSAASAAVADARSAVQEAAAAAVGERSAARRVIPLLTHTGGKAARAADAAAARDLEAHWSATGTALAERTAICAAAMAGARDAVAAATACVYGGVGGGAACGLLGGVVEGTPPLQVDVATQVDAALRAQVERLMGVAADTVSVQEVVDALRGSWLGFLRHQAERDGAAGGRGALSTHVVDPFRLAARREAADVRRGEADADAAVAATVAAAGAAAEAGWSATSSAAMPATSTAAAPSPAGGGGLFGGGAGGLRVGLDAPTSAALANGGRGLWGTPPVAAAAAKGGGGLFGGAPAPTAGTSAAIGAAAMSGGGGLFGFPANAASAAGTSAAAPAGSSSLFGGAAATLPSLALGMGVAASAPAPAGGGGLFSGGGMSLGVGGGTAALARAVGVPPEATALPPLQLGGGFGTAVGGLGGVPATPAQTSAGKRRTFVGGGGSRRKK</sequence>
<gene>
    <name evidence="2" type="ORF">BU14_0236s0013</name>
</gene>
<dbReference type="Proteomes" id="UP000218209">
    <property type="component" value="Unassembled WGS sequence"/>
</dbReference>
<protein>
    <submittedName>
        <fullName evidence="2">Uncharacterized protein</fullName>
    </submittedName>
</protein>
<dbReference type="EMBL" id="KV918903">
    <property type="protein sequence ID" value="OSX75450.1"/>
    <property type="molecule type" value="Genomic_DNA"/>
</dbReference>
<organism evidence="2 3">
    <name type="scientific">Porphyra umbilicalis</name>
    <name type="common">Purple laver</name>
    <name type="synonym">Red alga</name>
    <dbReference type="NCBI Taxonomy" id="2786"/>
    <lineage>
        <taxon>Eukaryota</taxon>
        <taxon>Rhodophyta</taxon>
        <taxon>Bangiophyceae</taxon>
        <taxon>Bangiales</taxon>
        <taxon>Bangiaceae</taxon>
        <taxon>Porphyra</taxon>
    </lineage>
</organism>
<evidence type="ECO:0000313" key="2">
    <source>
        <dbReference type="EMBL" id="OSX75450.1"/>
    </source>
</evidence>
<accession>A0A1X6P3W6</accession>
<feature type="region of interest" description="Disordered" evidence="1">
    <location>
        <begin position="697"/>
        <end position="721"/>
    </location>
</feature>